<dbReference type="CDD" id="cd06782">
    <property type="entry name" value="cpPDZ_CPP-like"/>
    <property type="match status" value="1"/>
</dbReference>
<keyword evidence="4 5" id="KW-0720">Serine protease</keyword>
<keyword evidence="9" id="KW-1185">Reference proteome</keyword>
<dbReference type="InterPro" id="IPR036034">
    <property type="entry name" value="PDZ_sf"/>
</dbReference>
<dbReference type="InterPro" id="IPR041489">
    <property type="entry name" value="PDZ_6"/>
</dbReference>
<keyword evidence="6" id="KW-0812">Transmembrane</keyword>
<dbReference type="Pfam" id="PF17820">
    <property type="entry name" value="PDZ_6"/>
    <property type="match status" value="1"/>
</dbReference>
<dbReference type="Pfam" id="PF03572">
    <property type="entry name" value="Peptidase_S41"/>
    <property type="match status" value="1"/>
</dbReference>
<dbReference type="RefSeq" id="WP_022311913.1">
    <property type="nucleotide sequence ID" value="NZ_JAJEPV010000003.1"/>
</dbReference>
<dbReference type="Proteomes" id="UP001197795">
    <property type="component" value="Unassembled WGS sequence"/>
</dbReference>
<dbReference type="Pfam" id="PF22694">
    <property type="entry name" value="CtpB_N-like"/>
    <property type="match status" value="1"/>
</dbReference>
<dbReference type="GO" id="GO:0004175">
    <property type="term" value="F:endopeptidase activity"/>
    <property type="evidence" value="ECO:0007669"/>
    <property type="project" value="TreeGrafter"/>
</dbReference>
<dbReference type="PANTHER" id="PTHR32060:SF30">
    <property type="entry name" value="CARBOXY-TERMINAL PROCESSING PROTEASE CTPA"/>
    <property type="match status" value="1"/>
</dbReference>
<dbReference type="SMART" id="SM00228">
    <property type="entry name" value="PDZ"/>
    <property type="match status" value="1"/>
</dbReference>
<evidence type="ECO:0000313" key="8">
    <source>
        <dbReference type="EMBL" id="MCC2118391.1"/>
    </source>
</evidence>
<dbReference type="InterPro" id="IPR001478">
    <property type="entry name" value="PDZ"/>
</dbReference>
<dbReference type="GO" id="GO:0030288">
    <property type="term" value="C:outer membrane-bounded periplasmic space"/>
    <property type="evidence" value="ECO:0007669"/>
    <property type="project" value="TreeGrafter"/>
</dbReference>
<dbReference type="InterPro" id="IPR029045">
    <property type="entry name" value="ClpP/crotonase-like_dom_sf"/>
</dbReference>
<reference evidence="8 9" key="1">
    <citation type="submission" date="2021-10" db="EMBL/GenBank/DDBJ databases">
        <title>Anaerobic single-cell dispensing facilitates the cultivation of human gut bacteria.</title>
        <authorList>
            <person name="Afrizal A."/>
        </authorList>
    </citation>
    <scope>NUCLEOTIDE SEQUENCE [LARGE SCALE GENOMIC DNA]</scope>
    <source>
        <strain evidence="8 9">CLA-AA-H273</strain>
    </source>
</reference>
<dbReference type="GO" id="GO:0006508">
    <property type="term" value="P:proteolysis"/>
    <property type="evidence" value="ECO:0007669"/>
    <property type="project" value="UniProtKB-KW"/>
</dbReference>
<dbReference type="Gene3D" id="2.30.42.10">
    <property type="match status" value="1"/>
</dbReference>
<dbReference type="Gene3D" id="3.90.226.10">
    <property type="entry name" value="2-enoyl-CoA Hydratase, Chain A, domain 1"/>
    <property type="match status" value="1"/>
</dbReference>
<evidence type="ECO:0000256" key="2">
    <source>
        <dbReference type="ARBA" id="ARBA00022670"/>
    </source>
</evidence>
<sequence length="433" mass="46934">MEENKELETTTEEQASVTPAANDGEKKGLFLSGLIVGFAATLLIVGGIFIAFQIHNIMTMKDDVAAQVSYGEDSAVNAQTIKKLQLLEDTVKENFYLSEVTNEQLEDGMFRGLMDSLDDPYSEYYTAEELNELTEQTQGIYFGIGAYVSMDSETNLPKISGVIEGAPAADVDLRANDIIYEVDGVSTAGKTLTEAVNMIRGEAGTTVDLTIVRQGAGDYLHVTVERAKVESPTVKYEMLDDNMAYIQIVEFDDVTIDQFTDALATVKGSGMEGLILDLRGNPGGSLDAVVKIARKLLPEGMIVYTEDKAGKRTEYTCDGKTPLEVPLVVLVDMNSASASEILAGAIQDYGVGTLVGTTTFGKGIVQQIMPFTDGSAIKITISAYYTPNGRNIHGTGIEPDVECEFDAEAYYNSDDPVDNQLEKAKEVLKELMK</sequence>
<evidence type="ECO:0000256" key="6">
    <source>
        <dbReference type="SAM" id="Phobius"/>
    </source>
</evidence>
<dbReference type="GO" id="GO:0007165">
    <property type="term" value="P:signal transduction"/>
    <property type="evidence" value="ECO:0007669"/>
    <property type="project" value="TreeGrafter"/>
</dbReference>
<keyword evidence="6" id="KW-0472">Membrane</keyword>
<dbReference type="PROSITE" id="PS50106">
    <property type="entry name" value="PDZ"/>
    <property type="match status" value="1"/>
</dbReference>
<keyword evidence="2 5" id="KW-0645">Protease</keyword>
<comment type="caution">
    <text evidence="8">The sequence shown here is derived from an EMBL/GenBank/DDBJ whole genome shotgun (WGS) entry which is preliminary data.</text>
</comment>
<feature type="transmembrane region" description="Helical" evidence="6">
    <location>
        <begin position="29"/>
        <end position="52"/>
    </location>
</feature>
<dbReference type="CDD" id="cd07560">
    <property type="entry name" value="Peptidase_S41_CPP"/>
    <property type="match status" value="1"/>
</dbReference>
<name>A0AAE2ZVY6_9FIRM</name>
<dbReference type="InterPro" id="IPR055210">
    <property type="entry name" value="CtpA/B_N"/>
</dbReference>
<dbReference type="SMART" id="SM00245">
    <property type="entry name" value="TSPc"/>
    <property type="match status" value="1"/>
</dbReference>
<dbReference type="EMBL" id="JAJEPV010000003">
    <property type="protein sequence ID" value="MCC2118391.1"/>
    <property type="molecule type" value="Genomic_DNA"/>
</dbReference>
<feature type="domain" description="PDZ" evidence="7">
    <location>
        <begin position="130"/>
        <end position="200"/>
    </location>
</feature>
<dbReference type="PANTHER" id="PTHR32060">
    <property type="entry name" value="TAIL-SPECIFIC PROTEASE"/>
    <property type="match status" value="1"/>
</dbReference>
<dbReference type="InterPro" id="IPR005151">
    <property type="entry name" value="Tail-specific_protease"/>
</dbReference>
<comment type="similarity">
    <text evidence="1 5">Belongs to the peptidase S41A family.</text>
</comment>
<keyword evidence="6" id="KW-1133">Transmembrane helix</keyword>
<keyword evidence="3 5" id="KW-0378">Hydrolase</keyword>
<accession>A0AAE2ZVY6</accession>
<organism evidence="8 9">
    <name type="scientific">Waltera acetigignens</name>
    <dbReference type="NCBI Taxonomy" id="2981769"/>
    <lineage>
        <taxon>Bacteria</taxon>
        <taxon>Bacillati</taxon>
        <taxon>Bacillota</taxon>
        <taxon>Clostridia</taxon>
        <taxon>Lachnospirales</taxon>
        <taxon>Lachnospiraceae</taxon>
        <taxon>Waltera</taxon>
    </lineage>
</organism>
<dbReference type="SUPFAM" id="SSF50156">
    <property type="entry name" value="PDZ domain-like"/>
    <property type="match status" value="1"/>
</dbReference>
<dbReference type="NCBIfam" id="TIGR00225">
    <property type="entry name" value="prc"/>
    <property type="match status" value="1"/>
</dbReference>
<evidence type="ECO:0000256" key="4">
    <source>
        <dbReference type="ARBA" id="ARBA00022825"/>
    </source>
</evidence>
<evidence type="ECO:0000259" key="7">
    <source>
        <dbReference type="PROSITE" id="PS50106"/>
    </source>
</evidence>
<protein>
    <submittedName>
        <fullName evidence="8">S41 family peptidase</fullName>
    </submittedName>
</protein>
<dbReference type="InterPro" id="IPR004447">
    <property type="entry name" value="Peptidase_S41A"/>
</dbReference>
<dbReference type="AlphaFoldDB" id="A0AAE2ZVY6"/>
<gene>
    <name evidence="8" type="ORF">LKD75_02095</name>
</gene>
<evidence type="ECO:0000256" key="5">
    <source>
        <dbReference type="RuleBase" id="RU004404"/>
    </source>
</evidence>
<evidence type="ECO:0000313" key="9">
    <source>
        <dbReference type="Proteomes" id="UP001197795"/>
    </source>
</evidence>
<evidence type="ECO:0000256" key="3">
    <source>
        <dbReference type="ARBA" id="ARBA00022801"/>
    </source>
</evidence>
<dbReference type="GO" id="GO:0008236">
    <property type="term" value="F:serine-type peptidase activity"/>
    <property type="evidence" value="ECO:0007669"/>
    <property type="project" value="UniProtKB-KW"/>
</dbReference>
<dbReference type="Gene3D" id="3.30.750.44">
    <property type="match status" value="1"/>
</dbReference>
<dbReference type="SUPFAM" id="SSF52096">
    <property type="entry name" value="ClpP/crotonase"/>
    <property type="match status" value="1"/>
</dbReference>
<proteinExistence type="inferred from homology"/>
<evidence type="ECO:0000256" key="1">
    <source>
        <dbReference type="ARBA" id="ARBA00009179"/>
    </source>
</evidence>